<dbReference type="EMBL" id="QICQ01000026">
    <property type="protein sequence ID" value="PXV77796.1"/>
    <property type="molecule type" value="Genomic_DNA"/>
</dbReference>
<sequence length="310" mass="35554">MFELAPTCRVNQITEKAAKDMAYVTKSTYTKLSGGWLQPEGRVSIDWIFDFIYEESLASILNQPEAERLYVQKLMLEGKYQSLRIKKQTFSPKYVFSVGMPKFHKTNECHYLTVDFTNYLVPPQISARGAQEVRKFQAFCEQTKKELKGRPDDVFWARVGAKFHIQINPQSVCYENSGVQGVSAMTIAELQQQIRKTVDVSLDMQNGDDGAVIKRVRHAPHIQKALACTADPKRRAIVEQFFTLKRQLINLLFELYRKQMRVVNHVLPIHLLQASGLEPCRKCWGEREAIQRFSLKNADDGLPPIKAEIA</sequence>
<name>A0ABX5M500_9PROT</name>
<proteinExistence type="predicted"/>
<keyword evidence="2" id="KW-1185">Reference proteome</keyword>
<evidence type="ECO:0000313" key="2">
    <source>
        <dbReference type="Proteomes" id="UP000247780"/>
    </source>
</evidence>
<accession>A0ABX5M500</accession>
<reference evidence="1 2" key="1">
    <citation type="submission" date="2018-04" db="EMBL/GenBank/DDBJ databases">
        <title>Active sludge and wastewater microbial communities from Klosterneuburg, Austria.</title>
        <authorList>
            <person name="Wagner M."/>
        </authorList>
    </citation>
    <scope>NUCLEOTIDE SEQUENCE [LARGE SCALE GENOMIC DNA]</scope>
    <source>
        <strain evidence="1 2">Nm 57</strain>
    </source>
</reference>
<evidence type="ECO:0000313" key="1">
    <source>
        <dbReference type="EMBL" id="PXV77796.1"/>
    </source>
</evidence>
<organism evidence="1 2">
    <name type="scientific">Nitrosomonas eutropha</name>
    <dbReference type="NCBI Taxonomy" id="916"/>
    <lineage>
        <taxon>Bacteria</taxon>
        <taxon>Pseudomonadati</taxon>
        <taxon>Pseudomonadota</taxon>
        <taxon>Betaproteobacteria</taxon>
        <taxon>Nitrosomonadales</taxon>
        <taxon>Nitrosomonadaceae</taxon>
        <taxon>Nitrosomonas</taxon>
    </lineage>
</organism>
<dbReference type="Proteomes" id="UP000247780">
    <property type="component" value="Unassembled WGS sequence"/>
</dbReference>
<dbReference type="RefSeq" id="WP_011635224.1">
    <property type="nucleotide sequence ID" value="NZ_FNYF01000037.1"/>
</dbReference>
<gene>
    <name evidence="1" type="ORF">C8R14_12633</name>
</gene>
<comment type="caution">
    <text evidence="1">The sequence shown here is derived from an EMBL/GenBank/DDBJ whole genome shotgun (WGS) entry which is preliminary data.</text>
</comment>
<protein>
    <submittedName>
        <fullName evidence="1">Uncharacterized protein</fullName>
    </submittedName>
</protein>